<comment type="caution">
    <text evidence="2">The sequence shown here is derived from an EMBL/GenBank/DDBJ whole genome shotgun (WGS) entry which is preliminary data.</text>
</comment>
<dbReference type="InterPro" id="IPR036397">
    <property type="entry name" value="RNaseH_sf"/>
</dbReference>
<dbReference type="GO" id="GO:0003676">
    <property type="term" value="F:nucleic acid binding"/>
    <property type="evidence" value="ECO:0007669"/>
    <property type="project" value="InterPro"/>
</dbReference>
<dbReference type="AlphaFoldDB" id="A0A5J4N7V8"/>
<dbReference type="EMBL" id="QNGE01006104">
    <property type="protein sequence ID" value="KAA3671612.1"/>
    <property type="molecule type" value="Genomic_DNA"/>
</dbReference>
<protein>
    <recommendedName>
        <fullName evidence="1">Integrase catalytic domain-containing protein</fullName>
    </recommendedName>
</protein>
<dbReference type="InterPro" id="IPR012337">
    <property type="entry name" value="RNaseH-like_sf"/>
</dbReference>
<dbReference type="Proteomes" id="UP000324629">
    <property type="component" value="Unassembled WGS sequence"/>
</dbReference>
<dbReference type="GO" id="GO:0015074">
    <property type="term" value="P:DNA integration"/>
    <property type="evidence" value="ECO:0007669"/>
    <property type="project" value="InterPro"/>
</dbReference>
<evidence type="ECO:0000313" key="3">
    <source>
        <dbReference type="Proteomes" id="UP000324629"/>
    </source>
</evidence>
<accession>A0A5J4N7V8</accession>
<organism evidence="2 3">
    <name type="scientific">Paragonimus westermani</name>
    <dbReference type="NCBI Taxonomy" id="34504"/>
    <lineage>
        <taxon>Eukaryota</taxon>
        <taxon>Metazoa</taxon>
        <taxon>Spiralia</taxon>
        <taxon>Lophotrochozoa</taxon>
        <taxon>Platyhelminthes</taxon>
        <taxon>Trematoda</taxon>
        <taxon>Digenea</taxon>
        <taxon>Plagiorchiida</taxon>
        <taxon>Troglotremata</taxon>
        <taxon>Troglotrematidae</taxon>
        <taxon>Paragonimus</taxon>
    </lineage>
</organism>
<evidence type="ECO:0000259" key="1">
    <source>
        <dbReference type="PROSITE" id="PS50994"/>
    </source>
</evidence>
<dbReference type="InterPro" id="IPR001584">
    <property type="entry name" value="Integrase_cat-core"/>
</dbReference>
<dbReference type="SUPFAM" id="SSF53098">
    <property type="entry name" value="Ribonuclease H-like"/>
    <property type="match status" value="1"/>
</dbReference>
<sequence length="64" mass="7319">MRLLPTSRRGNKYTLVIVDYFTKWCEALPMPNQEASTIPLLFLNEWVACFGTLIELHSDQGAAF</sequence>
<gene>
    <name evidence="2" type="ORF">DEA37_0005590</name>
</gene>
<proteinExistence type="predicted"/>
<evidence type="ECO:0000313" key="2">
    <source>
        <dbReference type="EMBL" id="KAA3671612.1"/>
    </source>
</evidence>
<dbReference type="Gene3D" id="3.30.420.10">
    <property type="entry name" value="Ribonuclease H-like superfamily/Ribonuclease H"/>
    <property type="match status" value="1"/>
</dbReference>
<feature type="domain" description="Integrase catalytic" evidence="1">
    <location>
        <begin position="1"/>
        <end position="64"/>
    </location>
</feature>
<reference evidence="2 3" key="1">
    <citation type="journal article" date="2019" name="Gigascience">
        <title>Whole-genome sequence of the oriental lung fluke Paragonimus westermani.</title>
        <authorList>
            <person name="Oey H."/>
            <person name="Zakrzewski M."/>
            <person name="Narain K."/>
            <person name="Devi K.R."/>
            <person name="Agatsuma T."/>
            <person name="Nawaratna S."/>
            <person name="Gobert G.N."/>
            <person name="Jones M.K."/>
            <person name="Ragan M.A."/>
            <person name="McManus D.P."/>
            <person name="Krause L."/>
        </authorList>
    </citation>
    <scope>NUCLEOTIDE SEQUENCE [LARGE SCALE GENOMIC DNA]</scope>
    <source>
        <strain evidence="2 3">IND2009</strain>
    </source>
</reference>
<keyword evidence="3" id="KW-1185">Reference proteome</keyword>
<dbReference type="PROSITE" id="PS50994">
    <property type="entry name" value="INTEGRASE"/>
    <property type="match status" value="1"/>
</dbReference>
<name>A0A5J4N7V8_9TREM</name>